<dbReference type="SUPFAM" id="SSF52799">
    <property type="entry name" value="(Phosphotyrosine protein) phosphatases II"/>
    <property type="match status" value="2"/>
</dbReference>
<dbReference type="Gene3D" id="2.170.300.10">
    <property type="entry name" value="Tie2 ligand-binding domain superfamily"/>
    <property type="match status" value="1"/>
</dbReference>
<gene>
    <name evidence="9" type="ORF">CHS0354_002117</name>
</gene>
<dbReference type="FunFam" id="3.90.190.10:FF:000102">
    <property type="entry name" value="Receptor-type tyrosine-protein phosphatase"/>
    <property type="match status" value="1"/>
</dbReference>
<evidence type="ECO:0000313" key="10">
    <source>
        <dbReference type="Proteomes" id="UP001195483"/>
    </source>
</evidence>
<dbReference type="Proteomes" id="UP001195483">
    <property type="component" value="Unassembled WGS sequence"/>
</dbReference>
<dbReference type="CDD" id="cd00047">
    <property type="entry name" value="PTPc"/>
    <property type="match status" value="1"/>
</dbReference>
<feature type="transmembrane region" description="Helical" evidence="6">
    <location>
        <begin position="339"/>
        <end position="362"/>
    </location>
</feature>
<dbReference type="InterPro" id="IPR050348">
    <property type="entry name" value="Protein-Tyr_Phosphatase"/>
</dbReference>
<dbReference type="SUPFAM" id="SSF57184">
    <property type="entry name" value="Growth factor receptor domain"/>
    <property type="match status" value="1"/>
</dbReference>
<evidence type="ECO:0000256" key="1">
    <source>
        <dbReference type="ARBA" id="ARBA00009580"/>
    </source>
</evidence>
<evidence type="ECO:0000259" key="7">
    <source>
        <dbReference type="PROSITE" id="PS50055"/>
    </source>
</evidence>
<comment type="caution">
    <text evidence="9">The sequence shown here is derived from an EMBL/GenBank/DDBJ whole genome shotgun (WGS) entry which is preliminary data.</text>
</comment>
<protein>
    <recommendedName>
        <fullName evidence="2">protein-tyrosine-phosphatase</fullName>
        <ecNumber evidence="2">3.1.3.48</ecNumber>
    </recommendedName>
</protein>
<keyword evidence="4" id="KW-0904">Protein phosphatase</keyword>
<feature type="domain" description="Tyrosine-protein phosphatase" evidence="7">
    <location>
        <begin position="727"/>
        <end position="966"/>
    </location>
</feature>
<keyword evidence="3" id="KW-0378">Hydrolase</keyword>
<evidence type="ECO:0000259" key="8">
    <source>
        <dbReference type="PROSITE" id="PS50056"/>
    </source>
</evidence>
<dbReference type="PRINTS" id="PR00700">
    <property type="entry name" value="PRTYPHPHTASE"/>
</dbReference>
<dbReference type="SMART" id="SM00404">
    <property type="entry name" value="PTPc_motif"/>
    <property type="match status" value="2"/>
</dbReference>
<dbReference type="InterPro" id="IPR003595">
    <property type="entry name" value="Tyr_Pase_cat"/>
</dbReference>
<dbReference type="PROSITE" id="PS50056">
    <property type="entry name" value="TYR_PHOSPHATASE_2"/>
    <property type="match status" value="1"/>
</dbReference>
<feature type="transmembrane region" description="Helical" evidence="6">
    <location>
        <begin position="12"/>
        <end position="36"/>
    </location>
</feature>
<evidence type="ECO:0000256" key="4">
    <source>
        <dbReference type="ARBA" id="ARBA00022912"/>
    </source>
</evidence>
<evidence type="ECO:0000256" key="6">
    <source>
        <dbReference type="SAM" id="Phobius"/>
    </source>
</evidence>
<dbReference type="EMBL" id="JAEAOA010000188">
    <property type="protein sequence ID" value="KAK3611221.1"/>
    <property type="molecule type" value="Genomic_DNA"/>
</dbReference>
<sequence>MSVSLWMKSVSWIIVIVVIGFHTVIYDQLSGFLLYIGNESSPWTYKNRPIESIASRKPQYVFQPKDDVARFISVVRNNQWILTICEVQVFGECLDGVYSKFCNKTCGHCYAGLLCNKETGKCPKGCDMGWKGETCDTECENGTYGYGCNETCGGCLGGNSCSIRDGNCTSGCIAGWQGITCKEECKNGTYGNGCSETCGRCFKGNDSCSVIDGHCIDGCKAGWQGRTCKNACDKGTYGHGCNETCGHCLNGIDTCLASNGTCQEGCKAGFQNIVCKQECDKGTYGIACNKTCGNCLSGNDSCSKTDGQCTDGCQAGWQGATCKQEMRNAPQSTTHGNTIVIIIVVSVVLVTLIVIAVLIVIIKKRIKRKRKEEDILEKTKKEEKFFDRVSEEKPCNDLQLEEDEDVEETSVLSEGVYPNTEKKKQLIAQRIPVLKFWDYVMTKKANKAELESEFHELTEGLSKKHDVALANPSTNRYKSMYPYDFNRVVLKRDLTQSTENLDESDYINASHIKDYEGRRKYIACQGPTDKTIYDFWWMIWQEKIECIVMLTNLVEMGKVKCKQYWPEEGEAVYGSVKVKLIRVEAGPEYVKRSLDITVGDKSRRVAQFHYKAWPDKDVPDTAWSLVGFWKDVRKRKICGEGPMVVHCSAGVGRTGTFIALDIICNDVSETGHVAIMRCVDNLREQRVNMVQTANQYMFLHEVVAEALGFGTMPVFEKQFPDVFRHLMEKDEHSGTTFLERQYKMMLNADSGNDEGVLQVYSNISSFQYENIRLPNLSGKDAYIVAKWTGDEQSMVNNQQYNVKTVINVDSETPKDAWFFLEVNGSKTVSGITVTCIGKEELDVLERKQFTITNGKMTESSDVTVFLLNFWQKSHDVPPDTSSILTLLENINQWHPSPTESNQILIYSRFEMNRCGVIYTLMTEKERIRRDGEIHILRTCVDMLARSRTLLPTLDQYVFLHKCILSHATQECTYENTAALNRIKEIL</sequence>
<dbReference type="PANTHER" id="PTHR19134:SF562">
    <property type="entry name" value="PROTEIN-TYROSINE-PHOSPHATASE"/>
    <property type="match status" value="1"/>
</dbReference>
<feature type="domain" description="Tyrosine-protein phosphatase" evidence="7">
    <location>
        <begin position="471"/>
        <end position="706"/>
    </location>
</feature>
<comment type="similarity">
    <text evidence="1">Belongs to the protein-tyrosine phosphatase family.</text>
</comment>
<evidence type="ECO:0000313" key="9">
    <source>
        <dbReference type="EMBL" id="KAK3611221.1"/>
    </source>
</evidence>
<evidence type="ECO:0000256" key="2">
    <source>
        <dbReference type="ARBA" id="ARBA00013064"/>
    </source>
</evidence>
<reference evidence="9" key="1">
    <citation type="journal article" date="2021" name="Genome Biol. Evol.">
        <title>A High-Quality Reference Genome for a Parasitic Bivalve with Doubly Uniparental Inheritance (Bivalvia: Unionida).</title>
        <authorList>
            <person name="Smith C.H."/>
        </authorList>
    </citation>
    <scope>NUCLEOTIDE SEQUENCE</scope>
    <source>
        <strain evidence="9">CHS0354</strain>
    </source>
</reference>
<dbReference type="InterPro" id="IPR029021">
    <property type="entry name" value="Prot-tyrosine_phosphatase-like"/>
</dbReference>
<dbReference type="SMART" id="SM00194">
    <property type="entry name" value="PTPc"/>
    <property type="match status" value="1"/>
</dbReference>
<comment type="catalytic activity">
    <reaction evidence="5">
        <text>O-phospho-L-tyrosyl-[protein] + H2O = L-tyrosyl-[protein] + phosphate</text>
        <dbReference type="Rhea" id="RHEA:10684"/>
        <dbReference type="Rhea" id="RHEA-COMP:10136"/>
        <dbReference type="Rhea" id="RHEA-COMP:20101"/>
        <dbReference type="ChEBI" id="CHEBI:15377"/>
        <dbReference type="ChEBI" id="CHEBI:43474"/>
        <dbReference type="ChEBI" id="CHEBI:46858"/>
        <dbReference type="ChEBI" id="CHEBI:61978"/>
        <dbReference type="EC" id="3.1.3.48"/>
    </reaction>
</comment>
<dbReference type="Pfam" id="PF00102">
    <property type="entry name" value="Y_phosphatase"/>
    <property type="match status" value="2"/>
</dbReference>
<dbReference type="PROSITE" id="PS00383">
    <property type="entry name" value="TYR_PHOSPHATASE_1"/>
    <property type="match status" value="1"/>
</dbReference>
<dbReference type="InterPro" id="IPR016130">
    <property type="entry name" value="Tyr_Pase_AS"/>
</dbReference>
<dbReference type="Gene3D" id="3.90.190.10">
    <property type="entry name" value="Protein tyrosine phosphatase superfamily"/>
    <property type="match status" value="2"/>
</dbReference>
<dbReference type="GO" id="GO:0004725">
    <property type="term" value="F:protein tyrosine phosphatase activity"/>
    <property type="evidence" value="ECO:0007669"/>
    <property type="project" value="UniProtKB-EC"/>
</dbReference>
<feature type="domain" description="Tyrosine specific protein phosphatases" evidence="8">
    <location>
        <begin position="623"/>
        <end position="697"/>
    </location>
</feature>
<name>A0AAE0WE15_9BIVA</name>
<evidence type="ECO:0000256" key="3">
    <source>
        <dbReference type="ARBA" id="ARBA00022801"/>
    </source>
</evidence>
<dbReference type="Gene3D" id="2.60.120.260">
    <property type="entry name" value="Galactose-binding domain-like"/>
    <property type="match status" value="1"/>
</dbReference>
<keyword evidence="10" id="KW-1185">Reference proteome</keyword>
<reference evidence="9" key="2">
    <citation type="journal article" date="2021" name="Genome Biol. Evol.">
        <title>Developing a high-quality reference genome for a parasitic bivalve with doubly uniparental inheritance (Bivalvia: Unionida).</title>
        <authorList>
            <person name="Smith C.H."/>
        </authorList>
    </citation>
    <scope>NUCLEOTIDE SEQUENCE</scope>
    <source>
        <strain evidence="9">CHS0354</strain>
        <tissue evidence="9">Mantle</tissue>
    </source>
</reference>
<reference evidence="9" key="3">
    <citation type="submission" date="2023-05" db="EMBL/GenBank/DDBJ databases">
        <authorList>
            <person name="Smith C.H."/>
        </authorList>
    </citation>
    <scope>NUCLEOTIDE SEQUENCE</scope>
    <source>
        <strain evidence="9">CHS0354</strain>
        <tissue evidence="9">Mantle</tissue>
    </source>
</reference>
<dbReference type="PROSITE" id="PS50055">
    <property type="entry name" value="TYR_PHOSPHATASE_PTP"/>
    <property type="match status" value="2"/>
</dbReference>
<dbReference type="InterPro" id="IPR000387">
    <property type="entry name" value="Tyr_Pase_dom"/>
</dbReference>
<dbReference type="InterPro" id="IPR009030">
    <property type="entry name" value="Growth_fac_rcpt_cys_sf"/>
</dbReference>
<organism evidence="9 10">
    <name type="scientific">Potamilus streckersoni</name>
    <dbReference type="NCBI Taxonomy" id="2493646"/>
    <lineage>
        <taxon>Eukaryota</taxon>
        <taxon>Metazoa</taxon>
        <taxon>Spiralia</taxon>
        <taxon>Lophotrochozoa</taxon>
        <taxon>Mollusca</taxon>
        <taxon>Bivalvia</taxon>
        <taxon>Autobranchia</taxon>
        <taxon>Heteroconchia</taxon>
        <taxon>Palaeoheterodonta</taxon>
        <taxon>Unionida</taxon>
        <taxon>Unionoidea</taxon>
        <taxon>Unionidae</taxon>
        <taxon>Ambleminae</taxon>
        <taxon>Lampsilini</taxon>
        <taxon>Potamilus</taxon>
    </lineage>
</organism>
<proteinExistence type="inferred from homology"/>
<keyword evidence="6" id="KW-1133">Transmembrane helix</keyword>
<dbReference type="EC" id="3.1.3.48" evidence="2"/>
<dbReference type="SUPFAM" id="SSF49785">
    <property type="entry name" value="Galactose-binding domain-like"/>
    <property type="match status" value="1"/>
</dbReference>
<dbReference type="AlphaFoldDB" id="A0AAE0WE15"/>
<dbReference type="InterPro" id="IPR008979">
    <property type="entry name" value="Galactose-bd-like_sf"/>
</dbReference>
<dbReference type="PANTHER" id="PTHR19134">
    <property type="entry name" value="RECEPTOR-TYPE TYROSINE-PROTEIN PHOSPHATASE"/>
    <property type="match status" value="1"/>
</dbReference>
<evidence type="ECO:0000256" key="5">
    <source>
        <dbReference type="ARBA" id="ARBA00051722"/>
    </source>
</evidence>
<dbReference type="InterPro" id="IPR000242">
    <property type="entry name" value="PTP_cat"/>
</dbReference>
<keyword evidence="6" id="KW-0472">Membrane</keyword>
<keyword evidence="6" id="KW-0812">Transmembrane</keyword>
<accession>A0AAE0WE15</accession>